<dbReference type="Proteomes" id="UP000188929">
    <property type="component" value="Unassembled WGS sequence"/>
</dbReference>
<evidence type="ECO:0000313" key="2">
    <source>
        <dbReference type="Proteomes" id="UP000188929"/>
    </source>
</evidence>
<dbReference type="OrthoDB" id="3215158at2"/>
<gene>
    <name evidence="1" type="ORF">BL253_09980</name>
</gene>
<proteinExistence type="predicted"/>
<comment type="caution">
    <text evidence="1">The sequence shown here is derived from an EMBL/GenBank/DDBJ whole genome shotgun (WGS) entry which is preliminary data.</text>
</comment>
<dbReference type="RefSeq" id="WP_076815773.1">
    <property type="nucleotide sequence ID" value="NZ_MOMC01000017.1"/>
</dbReference>
<organism evidence="1 2">
    <name type="scientific">Pseudofrankia asymbiotica</name>
    <dbReference type="NCBI Taxonomy" id="1834516"/>
    <lineage>
        <taxon>Bacteria</taxon>
        <taxon>Bacillati</taxon>
        <taxon>Actinomycetota</taxon>
        <taxon>Actinomycetes</taxon>
        <taxon>Frankiales</taxon>
        <taxon>Frankiaceae</taxon>
        <taxon>Pseudofrankia</taxon>
    </lineage>
</organism>
<keyword evidence="2" id="KW-1185">Reference proteome</keyword>
<accession>A0A1V2IEA0</accession>
<name>A0A1V2IEA0_9ACTN</name>
<dbReference type="AlphaFoldDB" id="A0A1V2IEA0"/>
<sequence>MPPVALTVASAPACLSSRRAAVVAPRPSTVEAVPMPMPMPAPALAPVLPEQPAARPRLRLVTATSPQVDAMDEAEVIEIVHGHGGPASCRCRPCTMARHPAALLPRLKVVR</sequence>
<dbReference type="EMBL" id="MOMC01000017">
    <property type="protein sequence ID" value="ONH31199.1"/>
    <property type="molecule type" value="Genomic_DNA"/>
</dbReference>
<reference evidence="2" key="1">
    <citation type="submission" date="2016-10" db="EMBL/GenBank/DDBJ databases">
        <title>Frankia sp. NRRL B-16386 Genome sequencing.</title>
        <authorList>
            <person name="Ghodhbane-Gtari F."/>
            <person name="Swanson E."/>
            <person name="Gueddou A."/>
            <person name="Hezbri K."/>
            <person name="Ktari K."/>
            <person name="Nouioui I."/>
            <person name="Morris K."/>
            <person name="Simpson S."/>
            <person name="Abebe-Akele F."/>
            <person name="Thomas K."/>
            <person name="Gtari M."/>
            <person name="Tisa L.S."/>
        </authorList>
    </citation>
    <scope>NUCLEOTIDE SEQUENCE [LARGE SCALE GENOMIC DNA]</scope>
    <source>
        <strain evidence="2">NRRL B-16386</strain>
    </source>
</reference>
<evidence type="ECO:0000313" key="1">
    <source>
        <dbReference type="EMBL" id="ONH31199.1"/>
    </source>
</evidence>
<protein>
    <submittedName>
        <fullName evidence="1">Uncharacterized protein</fullName>
    </submittedName>
</protein>